<comment type="caution">
    <text evidence="1">The sequence shown here is derived from an EMBL/GenBank/DDBJ whole genome shotgun (WGS) entry which is preliminary data.</text>
</comment>
<evidence type="ECO:0000313" key="1">
    <source>
        <dbReference type="EMBL" id="MFD0857115.1"/>
    </source>
</evidence>
<organism evidence="1 2">
    <name type="scientific">Actinomadura adrarensis</name>
    <dbReference type="NCBI Taxonomy" id="1819600"/>
    <lineage>
        <taxon>Bacteria</taxon>
        <taxon>Bacillati</taxon>
        <taxon>Actinomycetota</taxon>
        <taxon>Actinomycetes</taxon>
        <taxon>Streptosporangiales</taxon>
        <taxon>Thermomonosporaceae</taxon>
        <taxon>Actinomadura</taxon>
    </lineage>
</organism>
<sequence>MSTYAYDEDRHALMVFCETGAAHTASTITEMSSKVPSDQAQRLAHALTRFCIHAWRTYTHPASASEDQGENSEGWRRERHREAFAKAIDALTNPNLPTDGMLLQSYNPVEEAAHQVGRALHAASDPDLTARIVAEVREELAAVEQAELGDLTGRARQAVALTRA</sequence>
<dbReference type="EMBL" id="JBHTIR010004360">
    <property type="protein sequence ID" value="MFD0857115.1"/>
    <property type="molecule type" value="Genomic_DNA"/>
</dbReference>
<proteinExistence type="predicted"/>
<reference evidence="2" key="1">
    <citation type="journal article" date="2019" name="Int. J. Syst. Evol. Microbiol.">
        <title>The Global Catalogue of Microorganisms (GCM) 10K type strain sequencing project: providing services to taxonomists for standard genome sequencing and annotation.</title>
        <authorList>
            <consortium name="The Broad Institute Genomics Platform"/>
            <consortium name="The Broad Institute Genome Sequencing Center for Infectious Disease"/>
            <person name="Wu L."/>
            <person name="Ma J."/>
        </authorList>
    </citation>
    <scope>NUCLEOTIDE SEQUENCE [LARGE SCALE GENOMIC DNA]</scope>
    <source>
        <strain evidence="2">JCM 31696</strain>
    </source>
</reference>
<gene>
    <name evidence="1" type="ORF">ACFQ07_33220</name>
</gene>
<dbReference type="Proteomes" id="UP001597083">
    <property type="component" value="Unassembled WGS sequence"/>
</dbReference>
<accession>A0ABW3CT66</accession>
<feature type="non-terminal residue" evidence="1">
    <location>
        <position position="164"/>
    </location>
</feature>
<evidence type="ECO:0008006" key="3">
    <source>
        <dbReference type="Google" id="ProtNLM"/>
    </source>
</evidence>
<evidence type="ECO:0000313" key="2">
    <source>
        <dbReference type="Proteomes" id="UP001597083"/>
    </source>
</evidence>
<name>A0ABW3CT66_9ACTN</name>
<protein>
    <recommendedName>
        <fullName evidence="3">OHCU decarboxylase</fullName>
    </recommendedName>
</protein>
<keyword evidence="2" id="KW-1185">Reference proteome</keyword>